<dbReference type="RefSeq" id="WP_091302446.1">
    <property type="nucleotide sequence ID" value="NZ_FOCE01000008.1"/>
</dbReference>
<dbReference type="AlphaFoldDB" id="A0A1H8JWV0"/>
<evidence type="ECO:0000313" key="2">
    <source>
        <dbReference type="Proteomes" id="UP000198761"/>
    </source>
</evidence>
<sequence>MQVWRFAAGWQGRTILAGAGAMLLALLLQAALSVAWAQEGVLLTVTDAAGNTRSFDRAALETLPQQSFTTTTIWTDGVLSFSGPPLRVVLAAAGIKGGRVELAALNDYVVELDLAETTETVPIIATRQNGQAFDVRENGPLWVLYPYDSTPDFQTEPVYASSVWQIVAVRALVP</sequence>
<evidence type="ECO:0008006" key="3">
    <source>
        <dbReference type="Google" id="ProtNLM"/>
    </source>
</evidence>
<dbReference type="STRING" id="933059.SAMN04488103_108126"/>
<organism evidence="1 2">
    <name type="scientific">Gemmobacter aquatilis</name>
    <dbReference type="NCBI Taxonomy" id="933059"/>
    <lineage>
        <taxon>Bacteria</taxon>
        <taxon>Pseudomonadati</taxon>
        <taxon>Pseudomonadota</taxon>
        <taxon>Alphaproteobacteria</taxon>
        <taxon>Rhodobacterales</taxon>
        <taxon>Paracoccaceae</taxon>
        <taxon>Gemmobacter</taxon>
    </lineage>
</organism>
<accession>A0A1H8JWV0</accession>
<dbReference type="Proteomes" id="UP000198761">
    <property type="component" value="Unassembled WGS sequence"/>
</dbReference>
<dbReference type="InterPro" id="IPR036374">
    <property type="entry name" value="OxRdtase_Mopterin-bd_sf"/>
</dbReference>
<dbReference type="Gene3D" id="3.90.420.10">
    <property type="entry name" value="Oxidoreductase, molybdopterin-binding domain"/>
    <property type="match status" value="1"/>
</dbReference>
<evidence type="ECO:0000313" key="1">
    <source>
        <dbReference type="EMBL" id="SEN85189.1"/>
    </source>
</evidence>
<dbReference type="EMBL" id="FOCE01000008">
    <property type="protein sequence ID" value="SEN85189.1"/>
    <property type="molecule type" value="Genomic_DNA"/>
</dbReference>
<proteinExistence type="predicted"/>
<dbReference type="SUPFAM" id="SSF56524">
    <property type="entry name" value="Oxidoreductase molybdopterin-binding domain"/>
    <property type="match status" value="1"/>
</dbReference>
<gene>
    <name evidence="1" type="ORF">SAMN04488103_108126</name>
</gene>
<protein>
    <recommendedName>
        <fullName evidence="3">Oxidoreductase molybdopterin-binding domain-containing protein</fullName>
    </recommendedName>
</protein>
<dbReference type="OrthoDB" id="9798763at2"/>
<name>A0A1H8JWV0_9RHOB</name>
<keyword evidence="2" id="KW-1185">Reference proteome</keyword>
<reference evidence="1 2" key="1">
    <citation type="submission" date="2016-10" db="EMBL/GenBank/DDBJ databases">
        <authorList>
            <person name="de Groot N.N."/>
        </authorList>
    </citation>
    <scope>NUCLEOTIDE SEQUENCE [LARGE SCALE GENOMIC DNA]</scope>
    <source>
        <strain evidence="1 2">DSM 3857</strain>
    </source>
</reference>